<dbReference type="PANTHER" id="PTHR43553:SF23">
    <property type="entry name" value="ABC TRANSPORTER ATP-BINDING COMPONENT"/>
    <property type="match status" value="1"/>
</dbReference>
<dbReference type="GO" id="GO:0005524">
    <property type="term" value="F:ATP binding"/>
    <property type="evidence" value="ECO:0007669"/>
    <property type="project" value="UniProtKB-KW"/>
</dbReference>
<evidence type="ECO:0000313" key="13">
    <source>
        <dbReference type="Proteomes" id="UP000277864"/>
    </source>
</evidence>
<dbReference type="CDD" id="cd03225">
    <property type="entry name" value="ABC_cobalt_CbiO_domain1"/>
    <property type="match status" value="1"/>
</dbReference>
<dbReference type="PROSITE" id="PS50893">
    <property type="entry name" value="ABC_TRANSPORTER_2"/>
    <property type="match status" value="2"/>
</dbReference>
<evidence type="ECO:0000313" key="12">
    <source>
        <dbReference type="EMBL" id="RST88513.1"/>
    </source>
</evidence>
<dbReference type="RefSeq" id="WP_125943992.1">
    <property type="nucleotide sequence ID" value="NZ_PXZH01000008.1"/>
</dbReference>
<dbReference type="AlphaFoldDB" id="A0A429Z4A0"/>
<dbReference type="GO" id="GO:0016887">
    <property type="term" value="F:ATP hydrolysis activity"/>
    <property type="evidence" value="ECO:0007669"/>
    <property type="project" value="InterPro"/>
</dbReference>
<keyword evidence="13" id="KW-1185">Reference proteome</keyword>
<accession>A0A429Z4A0</accession>
<evidence type="ECO:0000259" key="11">
    <source>
        <dbReference type="PROSITE" id="PS50893"/>
    </source>
</evidence>
<reference evidence="12 13" key="1">
    <citation type="submission" date="2018-03" db="EMBL/GenBank/DDBJ databases">
        <authorList>
            <person name="Gulvik C.A."/>
        </authorList>
    </citation>
    <scope>NUCLEOTIDE SEQUENCE [LARGE SCALE GENOMIC DNA]</scope>
    <source>
        <strain evidence="12 13">JCM 31581</strain>
    </source>
</reference>
<comment type="subcellular location">
    <subcellularLocation>
        <location evidence="1">Cell membrane</location>
        <topology evidence="1">Peripheral membrane protein</topology>
    </subcellularLocation>
</comment>
<dbReference type="Pfam" id="PF00005">
    <property type="entry name" value="ABC_tran"/>
    <property type="match status" value="2"/>
</dbReference>
<dbReference type="InterPro" id="IPR003439">
    <property type="entry name" value="ABC_transporter-like_ATP-bd"/>
</dbReference>
<dbReference type="InterPro" id="IPR050095">
    <property type="entry name" value="ECF_ABC_transporter_ATP-bd"/>
</dbReference>
<evidence type="ECO:0000256" key="7">
    <source>
        <dbReference type="ARBA" id="ARBA00022840"/>
    </source>
</evidence>
<feature type="domain" description="ABC transporter" evidence="11">
    <location>
        <begin position="2"/>
        <end position="242"/>
    </location>
</feature>
<evidence type="ECO:0000256" key="9">
    <source>
        <dbReference type="ARBA" id="ARBA00023136"/>
    </source>
</evidence>
<evidence type="ECO:0000256" key="6">
    <source>
        <dbReference type="ARBA" id="ARBA00022741"/>
    </source>
</evidence>
<keyword evidence="3" id="KW-0813">Transport</keyword>
<dbReference type="SUPFAM" id="SSF52540">
    <property type="entry name" value="P-loop containing nucleoside triphosphate hydrolases"/>
    <property type="match status" value="2"/>
</dbReference>
<dbReference type="GO" id="GO:0043190">
    <property type="term" value="C:ATP-binding cassette (ABC) transporter complex"/>
    <property type="evidence" value="ECO:0007669"/>
    <property type="project" value="TreeGrafter"/>
</dbReference>
<sequence length="483" mass="54492">MIQATKLSYQYNPTAPLTLNHLTFQIQPGECVVLCGKSGCGKTTLLLLLNQLLPQLVEEGSLQGELTFQDKSWQDFSTFERVKLIGSVFQNPRTQFFSDRVRDELTLVCENLGMSSEQTQQQITKIAALFSIEDLLDTSMYHLSGGQKQLVACAAAYIHEPAIFILDEPSSHLDQETILKLADVLRHIKQLGTTLIIAEHRLYYLLQLADRYFYLDEGNLQIFTTQELIALPTQQRKKMGLRALQFEVAPLPKFQHSEKLQQLVMAPACFAYKRQYPVLSIEHLSLSNQQVNILAGKNGAGKTTLVHLLCGFLPQKKAKLKLNGQTIRKKTTLSWLVPQEVTYQFTAHTVLAELLSISTDQKELKEMIQCLNLKPVLNHNPFNLSGGEKQRLALALALLSQRSFLILDEPTSGLDYYHLTQVAKAIQLAAKKGRLLLIITHDLELIQLVGERLLYLEHGKISQDSPLIDSSISHLFLHDEKKP</sequence>
<dbReference type="Proteomes" id="UP000277864">
    <property type="component" value="Unassembled WGS sequence"/>
</dbReference>
<evidence type="ECO:0000256" key="10">
    <source>
        <dbReference type="ARBA" id="ARBA00025157"/>
    </source>
</evidence>
<evidence type="ECO:0000256" key="4">
    <source>
        <dbReference type="ARBA" id="ARBA00022475"/>
    </source>
</evidence>
<name>A0A429Z4A0_9ENTE</name>
<comment type="function">
    <text evidence="10">Probably part of an ABC transporter complex. Responsible for energy coupling to the transport system.</text>
</comment>
<comment type="similarity">
    <text evidence="2">Belongs to the ABC transporter superfamily.</text>
</comment>
<protein>
    <submittedName>
        <fullName evidence="12">Cobalt ABC transporter</fullName>
    </submittedName>
</protein>
<gene>
    <name evidence="12" type="ORF">C7P63_09880</name>
</gene>
<evidence type="ECO:0000256" key="3">
    <source>
        <dbReference type="ARBA" id="ARBA00022448"/>
    </source>
</evidence>
<dbReference type="Gene3D" id="3.40.50.300">
    <property type="entry name" value="P-loop containing nucleotide triphosphate hydrolases"/>
    <property type="match status" value="2"/>
</dbReference>
<evidence type="ECO:0000256" key="2">
    <source>
        <dbReference type="ARBA" id="ARBA00005417"/>
    </source>
</evidence>
<keyword evidence="5" id="KW-0677">Repeat</keyword>
<dbReference type="SMART" id="SM00382">
    <property type="entry name" value="AAA"/>
    <property type="match status" value="2"/>
</dbReference>
<dbReference type="InterPro" id="IPR003593">
    <property type="entry name" value="AAA+_ATPase"/>
</dbReference>
<keyword evidence="4" id="KW-1003">Cell membrane</keyword>
<organism evidence="12 13">
    <name type="scientific">Vagococcus humatus</name>
    <dbReference type="NCBI Taxonomy" id="1889241"/>
    <lineage>
        <taxon>Bacteria</taxon>
        <taxon>Bacillati</taxon>
        <taxon>Bacillota</taxon>
        <taxon>Bacilli</taxon>
        <taxon>Lactobacillales</taxon>
        <taxon>Enterococcaceae</taxon>
        <taxon>Vagococcus</taxon>
    </lineage>
</organism>
<dbReference type="InterPro" id="IPR027417">
    <property type="entry name" value="P-loop_NTPase"/>
</dbReference>
<dbReference type="InterPro" id="IPR015856">
    <property type="entry name" value="ABC_transpr_CbiO/EcfA_su"/>
</dbReference>
<dbReference type="InterPro" id="IPR017871">
    <property type="entry name" value="ABC_transporter-like_CS"/>
</dbReference>
<dbReference type="GO" id="GO:0042626">
    <property type="term" value="F:ATPase-coupled transmembrane transporter activity"/>
    <property type="evidence" value="ECO:0007669"/>
    <property type="project" value="TreeGrafter"/>
</dbReference>
<evidence type="ECO:0000256" key="1">
    <source>
        <dbReference type="ARBA" id="ARBA00004202"/>
    </source>
</evidence>
<dbReference type="EMBL" id="PXZH01000008">
    <property type="protein sequence ID" value="RST88513.1"/>
    <property type="molecule type" value="Genomic_DNA"/>
</dbReference>
<evidence type="ECO:0000256" key="8">
    <source>
        <dbReference type="ARBA" id="ARBA00022967"/>
    </source>
</evidence>
<keyword evidence="7" id="KW-0067">ATP-binding</keyword>
<proteinExistence type="inferred from homology"/>
<dbReference type="OrthoDB" id="501320at2"/>
<keyword evidence="8" id="KW-1278">Translocase</keyword>
<feature type="domain" description="ABC transporter" evidence="11">
    <location>
        <begin position="258"/>
        <end position="483"/>
    </location>
</feature>
<comment type="caution">
    <text evidence="12">The sequence shown here is derived from an EMBL/GenBank/DDBJ whole genome shotgun (WGS) entry which is preliminary data.</text>
</comment>
<dbReference type="PROSITE" id="PS00211">
    <property type="entry name" value="ABC_TRANSPORTER_1"/>
    <property type="match status" value="1"/>
</dbReference>
<keyword evidence="6" id="KW-0547">Nucleotide-binding</keyword>
<dbReference type="PANTHER" id="PTHR43553">
    <property type="entry name" value="HEAVY METAL TRANSPORTER"/>
    <property type="match status" value="1"/>
</dbReference>
<keyword evidence="9" id="KW-0472">Membrane</keyword>
<evidence type="ECO:0000256" key="5">
    <source>
        <dbReference type="ARBA" id="ARBA00022737"/>
    </source>
</evidence>